<dbReference type="InterPro" id="IPR016163">
    <property type="entry name" value="Ald_DH_C"/>
</dbReference>
<dbReference type="InterPro" id="IPR016161">
    <property type="entry name" value="Ald_DH/histidinol_DH"/>
</dbReference>
<dbReference type="Proteomes" id="UP000186456">
    <property type="component" value="Unassembled WGS sequence"/>
</dbReference>
<proteinExistence type="inferred from homology"/>
<dbReference type="PROSITE" id="PS00070">
    <property type="entry name" value="ALDEHYDE_DEHYDR_CYS"/>
    <property type="match status" value="1"/>
</dbReference>
<dbReference type="EMBL" id="FNJN01000005">
    <property type="protein sequence ID" value="SDP18787.1"/>
    <property type="molecule type" value="Genomic_DNA"/>
</dbReference>
<dbReference type="CDD" id="cd07099">
    <property type="entry name" value="ALDH_DDALDH"/>
    <property type="match status" value="1"/>
</dbReference>
<feature type="active site" evidence="4">
    <location>
        <position position="271"/>
    </location>
</feature>
<dbReference type="PIRSF" id="PIRSF036492">
    <property type="entry name" value="ALDH"/>
    <property type="match status" value="1"/>
</dbReference>
<dbReference type="GO" id="GO:0009450">
    <property type="term" value="P:gamma-aminobutyric acid catabolic process"/>
    <property type="evidence" value="ECO:0007669"/>
    <property type="project" value="TreeGrafter"/>
</dbReference>
<dbReference type="InterPro" id="IPR012394">
    <property type="entry name" value="Aldehyde_DH_NAD(P)"/>
</dbReference>
<dbReference type="PANTHER" id="PTHR43353:SF6">
    <property type="entry name" value="CYTOPLASMIC ALDEHYDE DEHYDROGENASE (EUROFUNG)"/>
    <property type="match status" value="1"/>
</dbReference>
<dbReference type="InterPro" id="IPR016160">
    <property type="entry name" value="Ald_DH_CS_CYS"/>
</dbReference>
<organism evidence="8 9">
    <name type="scientific">Microbacterium testaceum (strain StLB037)</name>
    <dbReference type="NCBI Taxonomy" id="979556"/>
    <lineage>
        <taxon>Bacteria</taxon>
        <taxon>Bacillati</taxon>
        <taxon>Actinomycetota</taxon>
        <taxon>Actinomycetes</taxon>
        <taxon>Micrococcales</taxon>
        <taxon>Microbacteriaceae</taxon>
        <taxon>Microbacterium</taxon>
    </lineage>
</organism>
<evidence type="ECO:0000256" key="2">
    <source>
        <dbReference type="ARBA" id="ARBA00023002"/>
    </source>
</evidence>
<comment type="similarity">
    <text evidence="1 3 6">Belongs to the aldehyde dehydrogenase family.</text>
</comment>
<keyword evidence="2 3" id="KW-0560">Oxidoreductase</keyword>
<dbReference type="AlphaFoldDB" id="A0A1H0QN72"/>
<reference evidence="8 9" key="1">
    <citation type="submission" date="2016-10" db="EMBL/GenBank/DDBJ databases">
        <authorList>
            <person name="de Groot N.N."/>
        </authorList>
    </citation>
    <scope>NUCLEOTIDE SEQUENCE [LARGE SCALE GENOMIC DNA]</scope>
    <source>
        <strain evidence="8 9">StLB037</strain>
    </source>
</reference>
<evidence type="ECO:0000256" key="6">
    <source>
        <dbReference type="RuleBase" id="RU003345"/>
    </source>
</evidence>
<dbReference type="Pfam" id="PF00171">
    <property type="entry name" value="Aldedh"/>
    <property type="match status" value="1"/>
</dbReference>
<dbReference type="SUPFAM" id="SSF53720">
    <property type="entry name" value="ALDH-like"/>
    <property type="match status" value="1"/>
</dbReference>
<dbReference type="GO" id="GO:0004777">
    <property type="term" value="F:succinate-semialdehyde dehydrogenase (NAD+) activity"/>
    <property type="evidence" value="ECO:0007669"/>
    <property type="project" value="TreeGrafter"/>
</dbReference>
<dbReference type="InterPro" id="IPR016162">
    <property type="entry name" value="Ald_DH_N"/>
</dbReference>
<dbReference type="InterPro" id="IPR050740">
    <property type="entry name" value="Aldehyde_DH_Superfamily"/>
</dbReference>
<dbReference type="PROSITE" id="PS00687">
    <property type="entry name" value="ALDEHYDE_DEHYDR_GLU"/>
    <property type="match status" value="1"/>
</dbReference>
<accession>A0A1H0QN72</accession>
<feature type="active site" evidence="4 5">
    <location>
        <position position="237"/>
    </location>
</feature>
<evidence type="ECO:0000256" key="3">
    <source>
        <dbReference type="PIRNR" id="PIRNR036492"/>
    </source>
</evidence>
<dbReference type="InterPro" id="IPR029510">
    <property type="entry name" value="Ald_DH_CS_GLU"/>
</dbReference>
<evidence type="ECO:0000259" key="7">
    <source>
        <dbReference type="Pfam" id="PF00171"/>
    </source>
</evidence>
<dbReference type="RefSeq" id="WP_074696046.1">
    <property type="nucleotide sequence ID" value="NZ_FNJN01000005.1"/>
</dbReference>
<gene>
    <name evidence="8" type="ORF">SAMN04487788_2443</name>
</gene>
<feature type="domain" description="Aldehyde dehydrogenase" evidence="7">
    <location>
        <begin position="7"/>
        <end position="455"/>
    </location>
</feature>
<dbReference type="GO" id="GO:0006081">
    <property type="term" value="P:aldehyde metabolic process"/>
    <property type="evidence" value="ECO:0007669"/>
    <property type="project" value="InterPro"/>
</dbReference>
<evidence type="ECO:0000313" key="8">
    <source>
        <dbReference type="EMBL" id="SDP18787.1"/>
    </source>
</evidence>
<sequence length="488" mass="51847">MDAVTTDTFDSLSPLDGRVVDTFPVRGPAEVVSAVDRARRAAREWRSLGFEGRRRALQAWRRDIVAHLDDLIAVVRAETGKPRGDARLEIMLALDHLAWAATHARPVLRRRRVGAGVLMLNQSASVGYTPYGVVGVIGPWNYPVFTPMGSIAYALAAGNAVVFKPSEYTPGVGVWLQRSFVRAGGSADVFAVVTGLGPTGAALCRSGVDKVAFTGSTATGKAVMAACAESLTPVVIEAGGKDALLVDEDADLAAAAEAAVWGAYSNAGQTCIGIERVYAHAKIYDRFVEAVAERTRELRASADDAATLGPLTMPRQADVVRAHVADALARGATARVGSAPAPGTTLQPILLTDVDEEADAVREETFGPTLVVNRVASMDEAVQKANAVRYGLSGSVFSKRRGRELALRLRGGMIAINSVISFAAVPALPFGGVGDSGFGRIHGADGLREFAYPKALTRQRFPLLTLTTMRRTAKVDRLVERIIRLLYG</sequence>
<dbReference type="Gene3D" id="3.40.309.10">
    <property type="entry name" value="Aldehyde Dehydrogenase, Chain A, domain 2"/>
    <property type="match status" value="1"/>
</dbReference>
<evidence type="ECO:0000256" key="4">
    <source>
        <dbReference type="PIRSR" id="PIRSR036492-1"/>
    </source>
</evidence>
<dbReference type="InterPro" id="IPR015590">
    <property type="entry name" value="Aldehyde_DH_dom"/>
</dbReference>
<evidence type="ECO:0000256" key="5">
    <source>
        <dbReference type="PROSITE-ProRule" id="PRU10007"/>
    </source>
</evidence>
<dbReference type="PANTHER" id="PTHR43353">
    <property type="entry name" value="SUCCINATE-SEMIALDEHYDE DEHYDROGENASE, MITOCHONDRIAL"/>
    <property type="match status" value="1"/>
</dbReference>
<protein>
    <recommendedName>
        <fullName evidence="3">Aldehyde dehydrogenase</fullName>
    </recommendedName>
</protein>
<dbReference type="Gene3D" id="3.40.605.10">
    <property type="entry name" value="Aldehyde Dehydrogenase, Chain A, domain 1"/>
    <property type="match status" value="1"/>
</dbReference>
<name>A0A1H0QN72_MICTS</name>
<evidence type="ECO:0000256" key="1">
    <source>
        <dbReference type="ARBA" id="ARBA00009986"/>
    </source>
</evidence>
<evidence type="ECO:0000313" key="9">
    <source>
        <dbReference type="Proteomes" id="UP000186456"/>
    </source>
</evidence>